<dbReference type="Proteomes" id="UP001638806">
    <property type="component" value="Unassembled WGS sequence"/>
</dbReference>
<evidence type="ECO:0000313" key="1">
    <source>
        <dbReference type="EMBL" id="KAL3958294.1"/>
    </source>
</evidence>
<sequence length="269" mass="29753">MPAASRVAAAAALSPALCARLLIVLGLSADIAHDLYLDELGLAIAVSVLTWIVVTYALTTEKVTAWNVGYHILAVVVLDGFMLIMWLAAWAAVAARRATFRIPAVVSECYDNGDIVNSKSCLRKRALFKRDYLFKKGQAEMSAAAGLGALVWLLFIATFAWTLVQFLHGRKDGRFPIGAPASSSSASPRSNSSPWSPSSRSRRRPRGRRRSSSTRQQHYAQQYPQPYPQQQQPQPYPQQQPQPYQQPELHGQNYVPPAASPPPQQYHQQ</sequence>
<comment type="caution">
    <text evidence="1">The sequence shown here is derived from an EMBL/GenBank/DDBJ whole genome shotgun (WGS) entry which is preliminary data.</text>
</comment>
<dbReference type="EMBL" id="JBGNUJ010000006">
    <property type="protein sequence ID" value="KAL3958294.1"/>
    <property type="molecule type" value="Genomic_DNA"/>
</dbReference>
<keyword evidence="2" id="KW-1185">Reference proteome</keyword>
<evidence type="ECO:0000313" key="2">
    <source>
        <dbReference type="Proteomes" id="UP001638806"/>
    </source>
</evidence>
<gene>
    <name evidence="1" type="ORF">ACCO45_006456</name>
</gene>
<organism evidence="1 2">
    <name type="scientific">Purpureocillium lilacinum</name>
    <name type="common">Paecilomyces lilacinus</name>
    <dbReference type="NCBI Taxonomy" id="33203"/>
    <lineage>
        <taxon>Eukaryota</taxon>
        <taxon>Fungi</taxon>
        <taxon>Dikarya</taxon>
        <taxon>Ascomycota</taxon>
        <taxon>Pezizomycotina</taxon>
        <taxon>Sordariomycetes</taxon>
        <taxon>Hypocreomycetidae</taxon>
        <taxon>Hypocreales</taxon>
        <taxon>Ophiocordycipitaceae</taxon>
        <taxon>Purpureocillium</taxon>
    </lineage>
</organism>
<proteinExistence type="predicted"/>
<accession>A0ACC4DPS3</accession>
<protein>
    <submittedName>
        <fullName evidence="1">Uncharacterized protein</fullName>
    </submittedName>
</protein>
<reference evidence="1" key="1">
    <citation type="submission" date="2024-12" db="EMBL/GenBank/DDBJ databases">
        <title>Comparative genomics and development of molecular markers within Purpureocillium lilacinum and among Purpureocillium species.</title>
        <authorList>
            <person name="Yeh Z.-Y."/>
            <person name="Ni N.-T."/>
            <person name="Lo P.-H."/>
            <person name="Mushyakhwo K."/>
            <person name="Lin C.-F."/>
            <person name="Nai Y.-S."/>
        </authorList>
    </citation>
    <scope>NUCLEOTIDE SEQUENCE</scope>
    <source>
        <strain evidence="1">NCHU-NPUST-175</strain>
    </source>
</reference>
<name>A0ACC4DPS3_PURLI</name>